<dbReference type="InterPro" id="IPR051165">
    <property type="entry name" value="Multifunctional_ANK_Repeat"/>
</dbReference>
<dbReference type="InterPro" id="IPR036770">
    <property type="entry name" value="Ankyrin_rpt-contain_sf"/>
</dbReference>
<feature type="repeat" description="ANK" evidence="3">
    <location>
        <begin position="240"/>
        <end position="272"/>
    </location>
</feature>
<dbReference type="Pfam" id="PF12796">
    <property type="entry name" value="Ank_2"/>
    <property type="match status" value="1"/>
</dbReference>
<accession>A0A8H4L195</accession>
<keyword evidence="5" id="KW-1185">Reference proteome</keyword>
<comment type="caution">
    <text evidence="4">The sequence shown here is derived from an EMBL/GenBank/DDBJ whole genome shotgun (WGS) entry which is preliminary data.</text>
</comment>
<dbReference type="AlphaFoldDB" id="A0A8H4L195"/>
<dbReference type="PANTHER" id="PTHR24123:SF33">
    <property type="entry name" value="PROTEIN HOS4"/>
    <property type="match status" value="1"/>
</dbReference>
<dbReference type="Gene3D" id="1.25.40.20">
    <property type="entry name" value="Ankyrin repeat-containing domain"/>
    <property type="match status" value="2"/>
</dbReference>
<dbReference type="Pfam" id="PF00023">
    <property type="entry name" value="Ank"/>
    <property type="match status" value="1"/>
</dbReference>
<protein>
    <submittedName>
        <fullName evidence="4">Ankyrin repeat</fullName>
    </submittedName>
</protein>
<feature type="repeat" description="ANK" evidence="3">
    <location>
        <begin position="307"/>
        <end position="344"/>
    </location>
</feature>
<reference evidence="4 5" key="1">
    <citation type="submission" date="2020-01" db="EMBL/GenBank/DDBJ databases">
        <title>Identification and distribution of gene clusters putatively required for synthesis of sphingolipid metabolism inhibitors in phylogenetically diverse species of the filamentous fungus Fusarium.</title>
        <authorList>
            <person name="Kim H.-S."/>
            <person name="Busman M."/>
            <person name="Brown D.W."/>
            <person name="Divon H."/>
            <person name="Uhlig S."/>
            <person name="Proctor R.H."/>
        </authorList>
    </citation>
    <scope>NUCLEOTIDE SEQUENCE [LARGE SCALE GENOMIC DNA]</scope>
    <source>
        <strain evidence="4 5">NRRL 20459</strain>
    </source>
</reference>
<dbReference type="PROSITE" id="PS50088">
    <property type="entry name" value="ANK_REPEAT"/>
    <property type="match status" value="3"/>
</dbReference>
<dbReference type="PROSITE" id="PS50297">
    <property type="entry name" value="ANK_REP_REGION"/>
    <property type="match status" value="3"/>
</dbReference>
<evidence type="ECO:0000313" key="5">
    <source>
        <dbReference type="Proteomes" id="UP000554235"/>
    </source>
</evidence>
<evidence type="ECO:0000313" key="4">
    <source>
        <dbReference type="EMBL" id="KAF4459394.1"/>
    </source>
</evidence>
<keyword evidence="1" id="KW-0677">Repeat</keyword>
<dbReference type="SUPFAM" id="SSF48403">
    <property type="entry name" value="Ankyrin repeat"/>
    <property type="match status" value="1"/>
</dbReference>
<dbReference type="Proteomes" id="UP000554235">
    <property type="component" value="Unassembled WGS sequence"/>
</dbReference>
<gene>
    <name evidence="4" type="ORF">FALBO_13849</name>
</gene>
<dbReference type="PANTHER" id="PTHR24123">
    <property type="entry name" value="ANKYRIN REPEAT-CONTAINING"/>
    <property type="match status" value="1"/>
</dbReference>
<evidence type="ECO:0000256" key="1">
    <source>
        <dbReference type="ARBA" id="ARBA00022737"/>
    </source>
</evidence>
<sequence>MASSTISTITNRGLALSNMPPEIIMCIVDNMFEASHDHIEAGYNKPAHWDWNVFKETEPKFERFQVWRDALNFAVTCKDFYHLVTGQIYTHDVKYNGGSALLLSAEKNSPSGLLKALKYGADINAGGFTGSSIFSRDHDETCRQYVSWYPLNHRDQITAIHNAAHKGHANIIELLLEHGADVNSRVRVDTWVSFYEQTAGALESAVAPNYGCRPVNHAFREGTRTLHGIDIGMMQTALEHGANPLYFALLRGQRHVAQQLIKAGSSLVTHTGTGVHALHQACDKGDVEMVKLILDAHPGDVNIKNAQGYTPLHYLPHDKESRDDTIKIIDLLLERGADVNAESASGFIPLQTYCEESQDSWDSYVAASLIKHGSNTYEGWREQLHTKPQEELDVLAEAIDTSKAAGFPFTTAARDDFFWTESVRQSAYIWLYKAYYGTTEVPEDFENRSGDWLEFWWFQKVAGETFEMQKQLGGLTESD</sequence>
<name>A0A8H4L195_9HYPO</name>
<dbReference type="PRINTS" id="PR01415">
    <property type="entry name" value="ANKYRIN"/>
</dbReference>
<evidence type="ECO:0000256" key="3">
    <source>
        <dbReference type="PROSITE-ProRule" id="PRU00023"/>
    </source>
</evidence>
<dbReference type="SMART" id="SM00248">
    <property type="entry name" value="ANK"/>
    <property type="match status" value="6"/>
</dbReference>
<dbReference type="OrthoDB" id="341259at2759"/>
<evidence type="ECO:0000256" key="2">
    <source>
        <dbReference type="ARBA" id="ARBA00023043"/>
    </source>
</evidence>
<keyword evidence="2 3" id="KW-0040">ANK repeat</keyword>
<dbReference type="InterPro" id="IPR002110">
    <property type="entry name" value="Ankyrin_rpt"/>
</dbReference>
<feature type="repeat" description="ANK" evidence="3">
    <location>
        <begin position="155"/>
        <end position="187"/>
    </location>
</feature>
<dbReference type="EMBL" id="JAADYS010002186">
    <property type="protein sequence ID" value="KAF4459394.1"/>
    <property type="molecule type" value="Genomic_DNA"/>
</dbReference>
<proteinExistence type="predicted"/>
<organism evidence="4 5">
    <name type="scientific">Fusarium albosuccineum</name>
    <dbReference type="NCBI Taxonomy" id="1237068"/>
    <lineage>
        <taxon>Eukaryota</taxon>
        <taxon>Fungi</taxon>
        <taxon>Dikarya</taxon>
        <taxon>Ascomycota</taxon>
        <taxon>Pezizomycotina</taxon>
        <taxon>Sordariomycetes</taxon>
        <taxon>Hypocreomycetidae</taxon>
        <taxon>Hypocreales</taxon>
        <taxon>Nectriaceae</taxon>
        <taxon>Fusarium</taxon>
        <taxon>Fusarium decemcellulare species complex</taxon>
    </lineage>
</organism>